<reference evidence="5 7" key="2">
    <citation type="journal article" date="2013" name="Nature">
        <title>Insights into bilaterian evolution from three spiralian genomes.</title>
        <authorList>
            <person name="Simakov O."/>
            <person name="Marletaz F."/>
            <person name="Cho S.J."/>
            <person name="Edsinger-Gonzales E."/>
            <person name="Havlak P."/>
            <person name="Hellsten U."/>
            <person name="Kuo D.H."/>
            <person name="Larsson T."/>
            <person name="Lv J."/>
            <person name="Arendt D."/>
            <person name="Savage R."/>
            <person name="Osoegawa K."/>
            <person name="de Jong P."/>
            <person name="Grimwood J."/>
            <person name="Chapman J.A."/>
            <person name="Shapiro H."/>
            <person name="Aerts A."/>
            <person name="Otillar R.P."/>
            <person name="Terry A.Y."/>
            <person name="Boore J.L."/>
            <person name="Grigoriev I.V."/>
            <person name="Lindberg D.R."/>
            <person name="Seaver E.C."/>
            <person name="Weisblat D.A."/>
            <person name="Putnam N.H."/>
            <person name="Rokhsar D.S."/>
        </authorList>
    </citation>
    <scope>NUCLEOTIDE SEQUENCE</scope>
    <source>
        <strain evidence="5 7">I ESC-2004</strain>
    </source>
</reference>
<dbReference type="Gene3D" id="3.40.630.10">
    <property type="entry name" value="Zn peptidases"/>
    <property type="match status" value="1"/>
</dbReference>
<evidence type="ECO:0000313" key="6">
    <source>
        <dbReference type="EnsemblMetazoa" id="CapteP114386"/>
    </source>
</evidence>
<evidence type="ECO:0000256" key="2">
    <source>
        <dbReference type="ARBA" id="ARBA00005988"/>
    </source>
</evidence>
<dbReference type="Proteomes" id="UP000014760">
    <property type="component" value="Unassembled WGS sequence"/>
</dbReference>
<dbReference type="OMA" id="FISSWMF"/>
<gene>
    <name evidence="5" type="ORF">CAPTEDRAFT_114386</name>
</gene>
<reference evidence="7" key="1">
    <citation type="submission" date="2012-12" db="EMBL/GenBank/DDBJ databases">
        <authorList>
            <person name="Hellsten U."/>
            <person name="Grimwood J."/>
            <person name="Chapman J.A."/>
            <person name="Shapiro H."/>
            <person name="Aerts A."/>
            <person name="Otillar R.P."/>
            <person name="Terry A.Y."/>
            <person name="Boore J.L."/>
            <person name="Simakov O."/>
            <person name="Marletaz F."/>
            <person name="Cho S.-J."/>
            <person name="Edsinger-Gonzales E."/>
            <person name="Havlak P."/>
            <person name="Kuo D.-H."/>
            <person name="Larsson T."/>
            <person name="Lv J."/>
            <person name="Arendt D."/>
            <person name="Savage R."/>
            <person name="Osoegawa K."/>
            <person name="de Jong P."/>
            <person name="Lindberg D.R."/>
            <person name="Seaver E.C."/>
            <person name="Weisblat D.A."/>
            <person name="Putnam N.H."/>
            <person name="Grigoriev I.V."/>
            <person name="Rokhsar D.S."/>
        </authorList>
    </citation>
    <scope>NUCLEOTIDE SEQUENCE</scope>
    <source>
        <strain evidence="7">I ESC-2004</strain>
    </source>
</reference>
<dbReference type="PANTHER" id="PTHR11705">
    <property type="entry name" value="PROTEASE FAMILY M14 CARBOXYPEPTIDASE A,B"/>
    <property type="match status" value="1"/>
</dbReference>
<evidence type="ECO:0000256" key="1">
    <source>
        <dbReference type="ARBA" id="ARBA00001947"/>
    </source>
</evidence>
<dbReference type="AlphaFoldDB" id="R7U926"/>
<sequence>KNLPIIVIEAGSDPRKWISPSTALFFLHQTSLLNAFHYSYFQVLFADDTQFLRDNFRWIIAPNINPDGYAYTWTKNRASYPKALHPSQQGLECFGVDLKRNWDSPLYYTGNPNPCSPFFKGPGPFSEPETRLLKDFILSQKKNILLFISVQSHGQTVVTPGMRHGFMENDRRDQLVAIFTPCLYFVLVAI</sequence>
<dbReference type="EnsemblMetazoa" id="CapteT114386">
    <property type="protein sequence ID" value="CapteP114386"/>
    <property type="gene ID" value="CapteG114386"/>
</dbReference>
<dbReference type="InterPro" id="IPR000834">
    <property type="entry name" value="Peptidase_M14"/>
</dbReference>
<feature type="domain" description="Peptidase M14" evidence="4">
    <location>
        <begin position="1"/>
        <end position="190"/>
    </location>
</feature>
<dbReference type="SMART" id="SM00631">
    <property type="entry name" value="Zn_pept"/>
    <property type="match status" value="1"/>
</dbReference>
<reference evidence="6" key="3">
    <citation type="submission" date="2015-06" db="UniProtKB">
        <authorList>
            <consortium name="EnsemblMetazoa"/>
        </authorList>
    </citation>
    <scope>IDENTIFICATION</scope>
</reference>
<comment type="cofactor">
    <cofactor evidence="1">
        <name>Zn(2+)</name>
        <dbReference type="ChEBI" id="CHEBI:29105"/>
    </cofactor>
</comment>
<dbReference type="GO" id="GO:0006508">
    <property type="term" value="P:proteolysis"/>
    <property type="evidence" value="ECO:0007669"/>
    <property type="project" value="InterPro"/>
</dbReference>
<evidence type="ECO:0000313" key="5">
    <source>
        <dbReference type="EMBL" id="ELU02646.1"/>
    </source>
</evidence>
<dbReference type="GO" id="GO:0004181">
    <property type="term" value="F:metallocarboxypeptidase activity"/>
    <property type="evidence" value="ECO:0007669"/>
    <property type="project" value="InterPro"/>
</dbReference>
<comment type="caution">
    <text evidence="3">Lacks conserved residue(s) required for the propagation of feature annotation.</text>
</comment>
<keyword evidence="7" id="KW-1185">Reference proteome</keyword>
<comment type="similarity">
    <text evidence="2 3">Belongs to the peptidase M14 family.</text>
</comment>
<dbReference type="HOGENOM" id="CLU_1431340_0_0_1"/>
<dbReference type="SUPFAM" id="SSF53187">
    <property type="entry name" value="Zn-dependent exopeptidases"/>
    <property type="match status" value="1"/>
</dbReference>
<evidence type="ECO:0000256" key="3">
    <source>
        <dbReference type="PROSITE-ProRule" id="PRU01379"/>
    </source>
</evidence>
<dbReference type="EMBL" id="KB303857">
    <property type="protein sequence ID" value="ELU02646.1"/>
    <property type="molecule type" value="Genomic_DNA"/>
</dbReference>
<protein>
    <recommendedName>
        <fullName evidence="4">Peptidase M14 domain-containing protein</fullName>
    </recommendedName>
</protein>
<dbReference type="GO" id="GO:0005615">
    <property type="term" value="C:extracellular space"/>
    <property type="evidence" value="ECO:0007669"/>
    <property type="project" value="TreeGrafter"/>
</dbReference>
<organism evidence="5">
    <name type="scientific">Capitella teleta</name>
    <name type="common">Polychaete worm</name>
    <dbReference type="NCBI Taxonomy" id="283909"/>
    <lineage>
        <taxon>Eukaryota</taxon>
        <taxon>Metazoa</taxon>
        <taxon>Spiralia</taxon>
        <taxon>Lophotrochozoa</taxon>
        <taxon>Annelida</taxon>
        <taxon>Polychaeta</taxon>
        <taxon>Sedentaria</taxon>
        <taxon>Scolecida</taxon>
        <taxon>Capitellidae</taxon>
        <taxon>Capitella</taxon>
    </lineage>
</organism>
<evidence type="ECO:0000313" key="7">
    <source>
        <dbReference type="Proteomes" id="UP000014760"/>
    </source>
</evidence>
<evidence type="ECO:0000259" key="4">
    <source>
        <dbReference type="PROSITE" id="PS52035"/>
    </source>
</evidence>
<dbReference type="PROSITE" id="PS52035">
    <property type="entry name" value="PEPTIDASE_M14"/>
    <property type="match status" value="1"/>
</dbReference>
<accession>R7U926</accession>
<name>R7U926_CAPTE</name>
<feature type="non-terminal residue" evidence="5">
    <location>
        <position position="1"/>
    </location>
</feature>
<dbReference type="EMBL" id="AMQN01001560">
    <property type="status" value="NOT_ANNOTATED_CDS"/>
    <property type="molecule type" value="Genomic_DNA"/>
</dbReference>
<dbReference type="PANTHER" id="PTHR11705:SF140">
    <property type="entry name" value="FI02848P-RELATED"/>
    <property type="match status" value="1"/>
</dbReference>
<dbReference type="OrthoDB" id="3626597at2759"/>
<dbReference type="Pfam" id="PF00246">
    <property type="entry name" value="Peptidase_M14"/>
    <property type="match status" value="1"/>
</dbReference>
<proteinExistence type="inferred from homology"/>
<dbReference type="GO" id="GO:0008270">
    <property type="term" value="F:zinc ion binding"/>
    <property type="evidence" value="ECO:0007669"/>
    <property type="project" value="InterPro"/>
</dbReference>